<comment type="caution">
    <text evidence="8">The sequence shown here is derived from an EMBL/GenBank/DDBJ whole genome shotgun (WGS) entry which is preliminary data.</text>
</comment>
<dbReference type="GO" id="GO:0022857">
    <property type="term" value="F:transmembrane transporter activity"/>
    <property type="evidence" value="ECO:0007669"/>
    <property type="project" value="InterPro"/>
</dbReference>
<feature type="transmembrane region" description="Helical" evidence="6">
    <location>
        <begin position="48"/>
        <end position="65"/>
    </location>
</feature>
<feature type="transmembrane region" description="Helical" evidence="6">
    <location>
        <begin position="351"/>
        <end position="370"/>
    </location>
</feature>
<feature type="transmembrane region" description="Helical" evidence="6">
    <location>
        <begin position="100"/>
        <end position="123"/>
    </location>
</feature>
<reference evidence="8 9" key="1">
    <citation type="submission" date="2019-03" db="EMBL/GenBank/DDBJ databases">
        <title>Genomic Encyclopedia of Type Strains, Phase IV (KMG-IV): sequencing the most valuable type-strain genomes for metagenomic binning, comparative biology and taxonomic classification.</title>
        <authorList>
            <person name="Goeker M."/>
        </authorList>
    </citation>
    <scope>NUCLEOTIDE SEQUENCE [LARGE SCALE GENOMIC DNA]</scope>
    <source>
        <strain evidence="8 9">DSM 19377</strain>
    </source>
</reference>
<evidence type="ECO:0000313" key="9">
    <source>
        <dbReference type="Proteomes" id="UP000295416"/>
    </source>
</evidence>
<evidence type="ECO:0000256" key="3">
    <source>
        <dbReference type="ARBA" id="ARBA00022692"/>
    </source>
</evidence>
<feature type="transmembrane region" description="Helical" evidence="6">
    <location>
        <begin position="197"/>
        <end position="217"/>
    </location>
</feature>
<evidence type="ECO:0000259" key="7">
    <source>
        <dbReference type="PROSITE" id="PS50850"/>
    </source>
</evidence>
<dbReference type="RefSeq" id="WP_132743824.1">
    <property type="nucleotide sequence ID" value="NZ_SLXK01000003.1"/>
</dbReference>
<dbReference type="InterPro" id="IPR020846">
    <property type="entry name" value="MFS_dom"/>
</dbReference>
<dbReference type="SUPFAM" id="SSF103473">
    <property type="entry name" value="MFS general substrate transporter"/>
    <property type="match status" value="1"/>
</dbReference>
<proteinExistence type="predicted"/>
<evidence type="ECO:0000313" key="8">
    <source>
        <dbReference type="EMBL" id="TCP31245.1"/>
    </source>
</evidence>
<evidence type="ECO:0000256" key="4">
    <source>
        <dbReference type="ARBA" id="ARBA00022989"/>
    </source>
</evidence>
<feature type="transmembrane region" description="Helical" evidence="6">
    <location>
        <begin position="418"/>
        <end position="439"/>
    </location>
</feature>
<evidence type="ECO:0000256" key="6">
    <source>
        <dbReference type="SAM" id="Phobius"/>
    </source>
</evidence>
<feature type="transmembrane region" description="Helical" evidence="6">
    <location>
        <begin position="77"/>
        <end position="94"/>
    </location>
</feature>
<feature type="transmembrane region" description="Helical" evidence="6">
    <location>
        <begin position="164"/>
        <end position="185"/>
    </location>
</feature>
<keyword evidence="9" id="KW-1185">Reference proteome</keyword>
<name>A0A4R2PBG5_9BACL</name>
<dbReference type="PROSITE" id="PS50850">
    <property type="entry name" value="MFS"/>
    <property type="match status" value="1"/>
</dbReference>
<dbReference type="Gene3D" id="1.20.1250.20">
    <property type="entry name" value="MFS general substrate transporter like domains"/>
    <property type="match status" value="1"/>
</dbReference>
<protein>
    <submittedName>
        <fullName evidence="8">EmrB/QacA subfamily drug resistance transporter</fullName>
    </submittedName>
</protein>
<dbReference type="OrthoDB" id="102502at2"/>
<gene>
    <name evidence="8" type="ORF">EV207_103128</name>
</gene>
<dbReference type="GO" id="GO:0005886">
    <property type="term" value="C:plasma membrane"/>
    <property type="evidence" value="ECO:0007669"/>
    <property type="project" value="UniProtKB-SubCell"/>
</dbReference>
<keyword evidence="4 6" id="KW-1133">Transmembrane helix</keyword>
<accession>A0A4R2PBG5</accession>
<dbReference type="AlphaFoldDB" id="A0A4R2PBG5"/>
<sequence>MTQTLKKPWLLIVTVALGTLLNPLNSSMIAVALTRMQEDFNLDFTDLSWLISTFYLASAVAQPVMGKLGDMFGYKRLFLMGLILVAAASVFAPMSPSYGLLLVFRMLQAVGSSALFPSGMAMIRASITKHQAKALSVLAVFSSTSAAFGPSIGGFLIHSWDWQAIFFINFPFIIASFLLSIFVLPGGRRVHIELKRIDFGGIALFIVSIVMILLFLLSFSGHIRWWTLLVAIVAVICFYFYEKRRKEPFIDLSSLKANVNVSFIYLQFILVNLIFYTIFFGIPTFLQQAQHYNERDTGLIMLAVAGFGVVISPAAGQWIDRSGSKPPLLVGAVTILAGTAMLLTVHDDTSIWWMIVVLSVFGISNGFNNISMQTALYSFVKAEETGSASGLFMTSRYMGTILSSSLIGIFFSEKINSSHLHIIAYICLAASLLILILTIRMPGTHRQRVIKGRAPRRNN</sequence>
<dbReference type="Proteomes" id="UP000295416">
    <property type="component" value="Unassembled WGS sequence"/>
</dbReference>
<dbReference type="PANTHER" id="PTHR42718:SF9">
    <property type="entry name" value="MAJOR FACILITATOR SUPERFAMILY MULTIDRUG TRANSPORTER MFSC"/>
    <property type="match status" value="1"/>
</dbReference>
<comment type="subcellular location">
    <subcellularLocation>
        <location evidence="1">Cell membrane</location>
        <topology evidence="1">Multi-pass membrane protein</topology>
    </subcellularLocation>
</comment>
<feature type="transmembrane region" description="Helical" evidence="6">
    <location>
        <begin position="328"/>
        <end position="345"/>
    </location>
</feature>
<dbReference type="InterPro" id="IPR036259">
    <property type="entry name" value="MFS_trans_sf"/>
</dbReference>
<keyword evidence="5 6" id="KW-0472">Membrane</keyword>
<feature type="transmembrane region" description="Helical" evidence="6">
    <location>
        <begin position="223"/>
        <end position="241"/>
    </location>
</feature>
<feature type="domain" description="Major facilitator superfamily (MFS) profile" evidence="7">
    <location>
        <begin position="11"/>
        <end position="442"/>
    </location>
</feature>
<keyword evidence="2" id="KW-0813">Transport</keyword>
<dbReference type="Pfam" id="PF07690">
    <property type="entry name" value="MFS_1"/>
    <property type="match status" value="1"/>
</dbReference>
<feature type="transmembrane region" description="Helical" evidence="6">
    <location>
        <begin position="262"/>
        <end position="286"/>
    </location>
</feature>
<feature type="transmembrane region" description="Helical" evidence="6">
    <location>
        <begin position="135"/>
        <end position="158"/>
    </location>
</feature>
<dbReference type="Gene3D" id="1.20.1720.10">
    <property type="entry name" value="Multidrug resistance protein D"/>
    <property type="match status" value="1"/>
</dbReference>
<dbReference type="EMBL" id="SLXK01000003">
    <property type="protein sequence ID" value="TCP31245.1"/>
    <property type="molecule type" value="Genomic_DNA"/>
</dbReference>
<evidence type="ECO:0000256" key="2">
    <source>
        <dbReference type="ARBA" id="ARBA00022448"/>
    </source>
</evidence>
<dbReference type="CDD" id="cd17321">
    <property type="entry name" value="MFS_MMR_MDR_like"/>
    <property type="match status" value="1"/>
</dbReference>
<evidence type="ECO:0000256" key="5">
    <source>
        <dbReference type="ARBA" id="ARBA00023136"/>
    </source>
</evidence>
<feature type="transmembrane region" description="Helical" evidence="6">
    <location>
        <begin position="298"/>
        <end position="316"/>
    </location>
</feature>
<feature type="transmembrane region" description="Helical" evidence="6">
    <location>
        <begin position="391"/>
        <end position="412"/>
    </location>
</feature>
<organism evidence="8 9">
    <name type="scientific">Scopulibacillus darangshiensis</name>
    <dbReference type="NCBI Taxonomy" id="442528"/>
    <lineage>
        <taxon>Bacteria</taxon>
        <taxon>Bacillati</taxon>
        <taxon>Bacillota</taxon>
        <taxon>Bacilli</taxon>
        <taxon>Bacillales</taxon>
        <taxon>Sporolactobacillaceae</taxon>
        <taxon>Scopulibacillus</taxon>
    </lineage>
</organism>
<evidence type="ECO:0000256" key="1">
    <source>
        <dbReference type="ARBA" id="ARBA00004651"/>
    </source>
</evidence>
<dbReference type="InterPro" id="IPR011701">
    <property type="entry name" value="MFS"/>
</dbReference>
<keyword evidence="3 6" id="KW-0812">Transmembrane</keyword>
<dbReference type="PANTHER" id="PTHR42718">
    <property type="entry name" value="MAJOR FACILITATOR SUPERFAMILY MULTIDRUG TRANSPORTER MFSC"/>
    <property type="match status" value="1"/>
</dbReference>